<keyword evidence="3 10" id="KW-0813">Transport</keyword>
<sequence length="630" mass="70818">MKLSEEFKKTGKVYFNFEKIDLKTLTYFISGLTGKNIVITTDIKGEASLIFSEPVSIKDAWNIYTAILKSRNYSLVNRGSFYEIVSVAYSRNITPPLKKTTEKSDELITYVYRVKYGDITYILNILRSLKSPRGMVISYNPASIVVITDTQSNVENLKNILSMIDTPSEGLKIKIYRLKYADSSELNMALSSLFSDLSKKGVVVKTFNIKTQNIVLVKAPESMIEKIDSVVKQLDLPVENPSYRRFWTIYLKNSKAENMADILNKLLANITLLSSEGKSKKKKTRVVPVYKSKEKPKVVADKVSNAVIVYANKTEYEAIRDLVQNLDREKKQVLVTALVAEVSEKALREIGVRWQIFGTQGGAGFKGGISKEGFYNLLGSSNFVAGVLSTSGTTVNIGGNDLFFPDLLFLFSLLERGTGFNIVSSPKILTMDNIEASINVSQVTPFAQSVKFDVNGNPIINYDYKEVGLILKVTPHISGKNVVMDIHQEVNEVIGFEKPQIGEISYVVPITSKRELNTTITVKNGKTIVLGGLVSKKTIKTMEGVPFFSSIPVLGNLFKYRSEDMNKTNLFVFITPFIIEKPEDLAKITEEHKKMSELLMKKDIKKKKENRIENKNSKDIFEEYREYFGG</sequence>
<evidence type="ECO:0000256" key="4">
    <source>
        <dbReference type="ARBA" id="ARBA00022452"/>
    </source>
</evidence>
<feature type="domain" description="Type II/III secretion system secretin-like" evidence="11">
    <location>
        <begin position="414"/>
        <end position="580"/>
    </location>
</feature>
<dbReference type="InterPro" id="IPR013356">
    <property type="entry name" value="T2SS_GspD"/>
</dbReference>
<dbReference type="PROSITE" id="PS00875">
    <property type="entry name" value="T2SP_D"/>
    <property type="match status" value="1"/>
</dbReference>
<evidence type="ECO:0000256" key="2">
    <source>
        <dbReference type="ARBA" id="ARBA00006980"/>
    </source>
</evidence>
<evidence type="ECO:0000259" key="12">
    <source>
        <dbReference type="Pfam" id="PF03958"/>
    </source>
</evidence>
<dbReference type="Gene3D" id="3.30.1370.120">
    <property type="match status" value="3"/>
</dbReference>
<dbReference type="Pfam" id="PF03958">
    <property type="entry name" value="Secretin_N"/>
    <property type="match status" value="3"/>
</dbReference>
<keyword evidence="6" id="KW-0732">Signal</keyword>
<feature type="domain" description="NolW-like" evidence="12">
    <location>
        <begin position="110"/>
        <end position="169"/>
    </location>
</feature>
<feature type="domain" description="NolW-like" evidence="12">
    <location>
        <begin position="174"/>
        <end position="239"/>
    </location>
</feature>
<dbReference type="PANTHER" id="PTHR30332:SF24">
    <property type="entry name" value="SECRETIN GSPD-RELATED"/>
    <property type="match status" value="1"/>
</dbReference>
<evidence type="ECO:0000259" key="11">
    <source>
        <dbReference type="Pfam" id="PF00263"/>
    </source>
</evidence>
<dbReference type="Proteomes" id="UP000219036">
    <property type="component" value="Unassembled WGS sequence"/>
</dbReference>
<keyword evidence="15" id="KW-1185">Reference proteome</keyword>
<protein>
    <submittedName>
        <fullName evidence="14">Type II secretion system protein D (GspD)</fullName>
    </submittedName>
</protein>
<dbReference type="AlphaFoldDB" id="A0A285NEW8"/>
<dbReference type="EMBL" id="OBEI01000002">
    <property type="protein sequence ID" value="SNZ06456.1"/>
    <property type="molecule type" value="Genomic_DNA"/>
</dbReference>
<evidence type="ECO:0000313" key="14">
    <source>
        <dbReference type="EMBL" id="SNZ06456.1"/>
    </source>
</evidence>
<dbReference type="GO" id="GO:0015627">
    <property type="term" value="C:type II protein secretion system complex"/>
    <property type="evidence" value="ECO:0007669"/>
    <property type="project" value="InterPro"/>
</dbReference>
<dbReference type="GO" id="GO:0009279">
    <property type="term" value="C:cell outer membrane"/>
    <property type="evidence" value="ECO:0007669"/>
    <property type="project" value="UniProtKB-SubCell"/>
</dbReference>
<keyword evidence="7" id="KW-0653">Protein transport</keyword>
<dbReference type="Pfam" id="PF00263">
    <property type="entry name" value="Secretin"/>
    <property type="match status" value="1"/>
</dbReference>
<comment type="similarity">
    <text evidence="2">Belongs to the bacterial secretin family. GSP D subfamily.</text>
</comment>
<keyword evidence="8" id="KW-0472">Membrane</keyword>
<dbReference type="PANTHER" id="PTHR30332">
    <property type="entry name" value="PROBABLE GENERAL SECRETION PATHWAY PROTEIN D"/>
    <property type="match status" value="1"/>
</dbReference>
<evidence type="ECO:0000256" key="10">
    <source>
        <dbReference type="RuleBase" id="RU004004"/>
    </source>
</evidence>
<evidence type="ECO:0000256" key="8">
    <source>
        <dbReference type="ARBA" id="ARBA00023136"/>
    </source>
</evidence>
<dbReference type="Pfam" id="PF21305">
    <property type="entry name" value="type_II_gspD_N0"/>
    <property type="match status" value="1"/>
</dbReference>
<evidence type="ECO:0000256" key="3">
    <source>
        <dbReference type="ARBA" id="ARBA00022448"/>
    </source>
</evidence>
<evidence type="ECO:0000256" key="6">
    <source>
        <dbReference type="ARBA" id="ARBA00022729"/>
    </source>
</evidence>
<reference evidence="15" key="1">
    <citation type="submission" date="2017-09" db="EMBL/GenBank/DDBJ databases">
        <authorList>
            <person name="Varghese N."/>
            <person name="Submissions S."/>
        </authorList>
    </citation>
    <scope>NUCLEOTIDE SEQUENCE [LARGE SCALE GENOMIC DNA]</scope>
    <source>
        <strain evidence="15">DSM 15103</strain>
    </source>
</reference>
<accession>A0A285NEW8</accession>
<dbReference type="InterPro" id="IPR050810">
    <property type="entry name" value="Bact_Secretion_Sys_Channel"/>
</dbReference>
<evidence type="ECO:0000256" key="5">
    <source>
        <dbReference type="ARBA" id="ARBA00022692"/>
    </source>
</evidence>
<dbReference type="PRINTS" id="PR00811">
    <property type="entry name" value="BCTERIALGSPD"/>
</dbReference>
<organism evidence="14 15">
    <name type="scientific">Persephonella hydrogeniphila</name>
    <dbReference type="NCBI Taxonomy" id="198703"/>
    <lineage>
        <taxon>Bacteria</taxon>
        <taxon>Pseudomonadati</taxon>
        <taxon>Aquificota</taxon>
        <taxon>Aquificia</taxon>
        <taxon>Aquificales</taxon>
        <taxon>Hydrogenothermaceae</taxon>
        <taxon>Persephonella</taxon>
    </lineage>
</organism>
<keyword evidence="9" id="KW-0998">Cell outer membrane</keyword>
<dbReference type="GO" id="GO:0015628">
    <property type="term" value="P:protein secretion by the type II secretion system"/>
    <property type="evidence" value="ECO:0007669"/>
    <property type="project" value="InterPro"/>
</dbReference>
<evidence type="ECO:0000256" key="7">
    <source>
        <dbReference type="ARBA" id="ARBA00022927"/>
    </source>
</evidence>
<evidence type="ECO:0000259" key="13">
    <source>
        <dbReference type="Pfam" id="PF21305"/>
    </source>
</evidence>
<keyword evidence="4" id="KW-1134">Transmembrane beta strand</keyword>
<gene>
    <name evidence="14" type="ORF">SAMN06265182_0682</name>
</gene>
<feature type="domain" description="GspD-like N0" evidence="13">
    <location>
        <begin position="16"/>
        <end position="81"/>
    </location>
</feature>
<dbReference type="InterPro" id="IPR049371">
    <property type="entry name" value="GspD-like_N0"/>
</dbReference>
<name>A0A285NEW8_9AQUI</name>
<dbReference type="InterPro" id="IPR005644">
    <property type="entry name" value="NolW-like"/>
</dbReference>
<dbReference type="InterPro" id="IPR004845">
    <property type="entry name" value="T2SS_GspD_CS"/>
</dbReference>
<keyword evidence="5" id="KW-0812">Transmembrane</keyword>
<evidence type="ECO:0000256" key="1">
    <source>
        <dbReference type="ARBA" id="ARBA00004442"/>
    </source>
</evidence>
<dbReference type="InterPro" id="IPR004846">
    <property type="entry name" value="T2SS/T3SS_dom"/>
</dbReference>
<comment type="subcellular location">
    <subcellularLocation>
        <location evidence="1 10">Cell outer membrane</location>
    </subcellularLocation>
</comment>
<dbReference type="NCBIfam" id="TIGR02517">
    <property type="entry name" value="type_II_gspD"/>
    <property type="match status" value="1"/>
</dbReference>
<feature type="domain" description="NolW-like" evidence="12">
    <location>
        <begin position="248"/>
        <end position="332"/>
    </location>
</feature>
<proteinExistence type="inferred from homology"/>
<dbReference type="RefSeq" id="WP_180753960.1">
    <property type="nucleotide sequence ID" value="NZ_OBEI01000002.1"/>
</dbReference>
<evidence type="ECO:0000313" key="15">
    <source>
        <dbReference type="Proteomes" id="UP000219036"/>
    </source>
</evidence>
<evidence type="ECO:0000256" key="9">
    <source>
        <dbReference type="ARBA" id="ARBA00023237"/>
    </source>
</evidence>
<dbReference type="InterPro" id="IPR038591">
    <property type="entry name" value="NolW-like_sf"/>
</dbReference>
<dbReference type="InterPro" id="IPR001775">
    <property type="entry name" value="GspD/PilQ"/>
</dbReference>